<proteinExistence type="inferred from homology"/>
<dbReference type="Pfam" id="PF05705">
    <property type="entry name" value="DUF829"/>
    <property type="match status" value="1"/>
</dbReference>
<dbReference type="InterPro" id="IPR008547">
    <property type="entry name" value="DUF829_TMEM53"/>
</dbReference>
<comment type="subcellular location">
    <subcellularLocation>
        <location evidence="6">Nucleus outer membrane</location>
        <topology evidence="6">Single-pass membrane protein</topology>
    </subcellularLocation>
</comment>
<evidence type="ECO:0008006" key="9">
    <source>
        <dbReference type="Google" id="ProtNLM"/>
    </source>
</evidence>
<protein>
    <recommendedName>
        <fullName evidence="9">Indole-diterpene biosynthesis protein PaxU</fullName>
    </recommendedName>
</protein>
<dbReference type="InterPro" id="IPR029058">
    <property type="entry name" value="AB_hydrolase_fold"/>
</dbReference>
<keyword evidence="8" id="KW-1185">Reference proteome</keyword>
<keyword evidence="2" id="KW-0812">Transmembrane</keyword>
<keyword evidence="5" id="KW-0539">Nucleus</keyword>
<dbReference type="GO" id="GO:0005640">
    <property type="term" value="C:nuclear outer membrane"/>
    <property type="evidence" value="ECO:0007669"/>
    <property type="project" value="UniProtKB-SubCell"/>
</dbReference>
<dbReference type="OrthoDB" id="77878at2759"/>
<evidence type="ECO:0000256" key="5">
    <source>
        <dbReference type="ARBA" id="ARBA00023242"/>
    </source>
</evidence>
<accession>A0A3A2ZGL2</accession>
<dbReference type="AlphaFoldDB" id="A0A3A2ZGL2"/>
<evidence type="ECO:0000313" key="8">
    <source>
        <dbReference type="Proteomes" id="UP000266188"/>
    </source>
</evidence>
<dbReference type="Gene3D" id="3.40.50.1820">
    <property type="entry name" value="alpha/beta hydrolase"/>
    <property type="match status" value="1"/>
</dbReference>
<comment type="similarity">
    <text evidence="1">Belongs to the TMEM53 family.</text>
</comment>
<organism evidence="7 8">
    <name type="scientific">Aspergillus sclerotialis</name>
    <dbReference type="NCBI Taxonomy" id="2070753"/>
    <lineage>
        <taxon>Eukaryota</taxon>
        <taxon>Fungi</taxon>
        <taxon>Dikarya</taxon>
        <taxon>Ascomycota</taxon>
        <taxon>Pezizomycotina</taxon>
        <taxon>Eurotiomycetes</taxon>
        <taxon>Eurotiomycetidae</taxon>
        <taxon>Eurotiales</taxon>
        <taxon>Aspergillaceae</taxon>
        <taxon>Aspergillus</taxon>
        <taxon>Aspergillus subgen. Polypaecilum</taxon>
    </lineage>
</organism>
<evidence type="ECO:0000256" key="1">
    <source>
        <dbReference type="ARBA" id="ARBA00007387"/>
    </source>
</evidence>
<dbReference type="EMBL" id="MVGC01000173">
    <property type="protein sequence ID" value="RJE22339.1"/>
    <property type="molecule type" value="Genomic_DNA"/>
</dbReference>
<evidence type="ECO:0000256" key="2">
    <source>
        <dbReference type="ARBA" id="ARBA00022692"/>
    </source>
</evidence>
<keyword evidence="3" id="KW-1133">Transmembrane helix</keyword>
<sequence length="300" mass="33965">MTGLTTCLETPNKKQPRFPGFEHIGIRTWLYTPENANAGELVIICSWLGAMPQYITKYISLHQQIAPRARILLIESNIRILASPYIYQRAAIQPAVEVVRDSMLLAATAFKNPVPPKILLHTFSNGGANSATQLLLALRKQVREPLPLIGLMLDSSPARVRYWRAHRAMVFSLSPTTRIPGTFVVHGMLAALYAWIAMGNEDPARLMRRTLLDDSALQPDKRDGAAQVCYLYSETDKMVHWQDVWDHAWNARLKGWDVEEVMFEGTDHCAHLRQDESRYRQAVERMWNGDGGTGKVESKL</sequence>
<dbReference type="PANTHER" id="PTHR12265">
    <property type="entry name" value="TRANSMEMBRANE PROTEIN 53"/>
    <property type="match status" value="1"/>
</dbReference>
<evidence type="ECO:0000256" key="4">
    <source>
        <dbReference type="ARBA" id="ARBA00023136"/>
    </source>
</evidence>
<name>A0A3A2ZGL2_9EURO</name>
<dbReference type="PANTHER" id="PTHR12265:SF30">
    <property type="entry name" value="TRANSMEMBRANE PROTEIN 53"/>
    <property type="match status" value="1"/>
</dbReference>
<dbReference type="Proteomes" id="UP000266188">
    <property type="component" value="Unassembled WGS sequence"/>
</dbReference>
<reference evidence="8" key="1">
    <citation type="submission" date="2017-02" db="EMBL/GenBank/DDBJ databases">
        <authorList>
            <person name="Tafer H."/>
            <person name="Lopandic K."/>
        </authorList>
    </citation>
    <scope>NUCLEOTIDE SEQUENCE [LARGE SCALE GENOMIC DNA]</scope>
    <source>
        <strain evidence="8">CBS 366.77</strain>
    </source>
</reference>
<keyword evidence="4" id="KW-0472">Membrane</keyword>
<evidence type="ECO:0000313" key="7">
    <source>
        <dbReference type="EMBL" id="RJE22339.1"/>
    </source>
</evidence>
<gene>
    <name evidence="7" type="ORF">PHISCL_05317</name>
</gene>
<evidence type="ECO:0000256" key="3">
    <source>
        <dbReference type="ARBA" id="ARBA00022989"/>
    </source>
</evidence>
<evidence type="ECO:0000256" key="6">
    <source>
        <dbReference type="ARBA" id="ARBA00034303"/>
    </source>
</evidence>
<dbReference type="SUPFAM" id="SSF53474">
    <property type="entry name" value="alpha/beta-Hydrolases"/>
    <property type="match status" value="1"/>
</dbReference>
<comment type="caution">
    <text evidence="7">The sequence shown here is derived from an EMBL/GenBank/DDBJ whole genome shotgun (WGS) entry which is preliminary data.</text>
</comment>